<proteinExistence type="predicted"/>
<organism evidence="2 3">
    <name type="scientific">Blyttiomyces helicus</name>
    <dbReference type="NCBI Taxonomy" id="388810"/>
    <lineage>
        <taxon>Eukaryota</taxon>
        <taxon>Fungi</taxon>
        <taxon>Fungi incertae sedis</taxon>
        <taxon>Chytridiomycota</taxon>
        <taxon>Chytridiomycota incertae sedis</taxon>
        <taxon>Chytridiomycetes</taxon>
        <taxon>Chytridiomycetes incertae sedis</taxon>
        <taxon>Blyttiomyces</taxon>
    </lineage>
</organism>
<dbReference type="Proteomes" id="UP000269721">
    <property type="component" value="Unassembled WGS sequence"/>
</dbReference>
<feature type="region of interest" description="Disordered" evidence="1">
    <location>
        <begin position="20"/>
        <end position="42"/>
    </location>
</feature>
<keyword evidence="3" id="KW-1185">Reference proteome</keyword>
<evidence type="ECO:0000313" key="2">
    <source>
        <dbReference type="EMBL" id="RKO93577.1"/>
    </source>
</evidence>
<evidence type="ECO:0000256" key="1">
    <source>
        <dbReference type="SAM" id="MobiDB-lite"/>
    </source>
</evidence>
<evidence type="ECO:0000313" key="3">
    <source>
        <dbReference type="Proteomes" id="UP000269721"/>
    </source>
</evidence>
<dbReference type="EMBL" id="KZ994184">
    <property type="protein sequence ID" value="RKO93577.1"/>
    <property type="molecule type" value="Genomic_DNA"/>
</dbReference>
<accession>A0A4V1ISH5</accession>
<dbReference type="AlphaFoldDB" id="A0A4V1ISH5"/>
<gene>
    <name evidence="2" type="ORF">BDK51DRAFT_46624</name>
</gene>
<reference evidence="3" key="1">
    <citation type="journal article" date="2018" name="Nat. Microbiol.">
        <title>Leveraging single-cell genomics to expand the fungal tree of life.</title>
        <authorList>
            <person name="Ahrendt S.R."/>
            <person name="Quandt C.A."/>
            <person name="Ciobanu D."/>
            <person name="Clum A."/>
            <person name="Salamov A."/>
            <person name="Andreopoulos B."/>
            <person name="Cheng J.F."/>
            <person name="Woyke T."/>
            <person name="Pelin A."/>
            <person name="Henrissat B."/>
            <person name="Reynolds N.K."/>
            <person name="Benny G.L."/>
            <person name="Smith M.E."/>
            <person name="James T.Y."/>
            <person name="Grigoriev I.V."/>
        </authorList>
    </citation>
    <scope>NUCLEOTIDE SEQUENCE [LARGE SCALE GENOMIC DNA]</scope>
</reference>
<name>A0A4V1ISH5_9FUNG</name>
<sequence>MATLACPAAQTLFKAKYGAGRDKRNTGVPAPTNHDTQASGGDYCNTGVPGPATLSSKPSMGPAGKIAICASLPQRKPVMPMRKIATRASLALPTHSSTPRLAGIIATRVSPHRSAHHCVCGLLTHFRQQTPDTSWNYQERGVSARGQRRREVGRTSQFAWNLAPVVIDVDPSPTPQRTVASAPTYAARSLPTARFALEIWTLNKTLGADGNIRDPLAITDGPPGNLVKVHAPIQTREGETIRDHNIVSSLGATRLHERR</sequence>
<protein>
    <submittedName>
        <fullName evidence="2">Uncharacterized protein</fullName>
    </submittedName>
</protein>